<evidence type="ECO:0000313" key="7">
    <source>
        <dbReference type="Proteomes" id="UP000317835"/>
    </source>
</evidence>
<keyword evidence="3" id="KW-0862">Zinc</keyword>
<dbReference type="GO" id="GO:0008270">
    <property type="term" value="F:zinc ion binding"/>
    <property type="evidence" value="ECO:0007669"/>
    <property type="project" value="UniProtKB-KW"/>
</dbReference>
<dbReference type="EMBL" id="CP036426">
    <property type="protein sequence ID" value="QDV32370.1"/>
    <property type="molecule type" value="Genomic_DNA"/>
</dbReference>
<feature type="region of interest" description="Disordered" evidence="4">
    <location>
        <begin position="374"/>
        <end position="394"/>
    </location>
</feature>
<dbReference type="SUPFAM" id="SSF57783">
    <property type="entry name" value="Zinc beta-ribbon"/>
    <property type="match status" value="1"/>
</dbReference>
<dbReference type="GO" id="GO:0003899">
    <property type="term" value="F:DNA-directed RNA polymerase activity"/>
    <property type="evidence" value="ECO:0007669"/>
    <property type="project" value="InterPro"/>
</dbReference>
<dbReference type="Gene3D" id="3.40.1360.10">
    <property type="match status" value="1"/>
</dbReference>
<proteinExistence type="predicted"/>
<keyword evidence="7" id="KW-1185">Reference proteome</keyword>
<evidence type="ECO:0000256" key="4">
    <source>
        <dbReference type="SAM" id="MobiDB-lite"/>
    </source>
</evidence>
<dbReference type="Proteomes" id="UP000317835">
    <property type="component" value="Chromosome"/>
</dbReference>
<dbReference type="Pfam" id="PF13155">
    <property type="entry name" value="Toprim_2"/>
    <property type="match status" value="1"/>
</dbReference>
<name>A0A518GUV3_9BACT</name>
<reference evidence="6 7" key="1">
    <citation type="submission" date="2019-02" db="EMBL/GenBank/DDBJ databases">
        <title>Deep-cultivation of Planctomycetes and their phenomic and genomic characterization uncovers novel biology.</title>
        <authorList>
            <person name="Wiegand S."/>
            <person name="Jogler M."/>
            <person name="Boedeker C."/>
            <person name="Pinto D."/>
            <person name="Vollmers J."/>
            <person name="Rivas-Marin E."/>
            <person name="Kohn T."/>
            <person name="Peeters S.H."/>
            <person name="Heuer A."/>
            <person name="Rast P."/>
            <person name="Oberbeckmann S."/>
            <person name="Bunk B."/>
            <person name="Jeske O."/>
            <person name="Meyerdierks A."/>
            <person name="Storesund J.E."/>
            <person name="Kallscheuer N."/>
            <person name="Luecker S."/>
            <person name="Lage O.M."/>
            <person name="Pohl T."/>
            <person name="Merkel B.J."/>
            <person name="Hornburger P."/>
            <person name="Mueller R.-W."/>
            <person name="Bruemmer F."/>
            <person name="Labrenz M."/>
            <person name="Spormann A.M."/>
            <person name="Op den Camp H."/>
            <person name="Overmann J."/>
            <person name="Amann R."/>
            <person name="Jetten M.S.M."/>
            <person name="Mascher T."/>
            <person name="Medema M.H."/>
            <person name="Devos D.P."/>
            <person name="Kaster A.-K."/>
            <person name="Ovreas L."/>
            <person name="Rohde M."/>
            <person name="Galperin M.Y."/>
            <person name="Jogler C."/>
        </authorList>
    </citation>
    <scope>NUCLEOTIDE SEQUENCE [LARGE SCALE GENOMIC DNA]</scope>
    <source>
        <strain evidence="6 7">ElP</strain>
    </source>
</reference>
<dbReference type="Pfam" id="PF01807">
    <property type="entry name" value="Zn_ribbon_DnaG"/>
    <property type="match status" value="1"/>
</dbReference>
<dbReference type="RefSeq" id="WP_145266414.1">
    <property type="nucleotide sequence ID" value="NZ_CP036426.1"/>
</dbReference>
<sequence length="394" mass="42745">MGLKVSEIWRMQATGGPRTDWKAERDKVDLAGVVTALLGPAPGRRGEHGRRIWCRCPFHDDANPSFCVDPGKPWWRCYGCDEHGDAVSLVMKLRDVTFREAVAYLTGGGSLPAGSTPRPARPSKRTRSVEEGRTPLQNASRPEPSGMAPEATSALIEAASARLWTSDGASALSYLTGPARGLKPETIRAAKLGVTPPLDLPGKPSGIVVPWFCGAAPVLVKFRQPKPNRPKYREVFRDRAGLSGIYPGPEAIRPGRPIIVVEGEFDALLLGQELGELAAVVTLGCASIRPTPEVLGAMLVAASWFIATDSDVAGDKAASSWPASARRIRPPEPYNDWTEVKADGVDLGRWWREVLTGIDRPALFTWPELERQRWAEPTDADEPPNVLADEPSPD</sequence>
<dbReference type="Gene3D" id="3.90.580.10">
    <property type="entry name" value="Zinc finger, CHC2-type domain"/>
    <property type="match status" value="1"/>
</dbReference>
<keyword evidence="6" id="KW-0548">Nucleotidyltransferase</keyword>
<dbReference type="EC" id="2.7.7.-" evidence="6"/>
<evidence type="ECO:0000256" key="2">
    <source>
        <dbReference type="ARBA" id="ARBA00022771"/>
    </source>
</evidence>
<keyword evidence="2" id="KW-0863">Zinc-finger</keyword>
<evidence type="ECO:0000256" key="1">
    <source>
        <dbReference type="ARBA" id="ARBA00022723"/>
    </source>
</evidence>
<accession>A0A518GUV3</accession>
<dbReference type="InterPro" id="IPR002694">
    <property type="entry name" value="Znf_CHC2"/>
</dbReference>
<dbReference type="InterPro" id="IPR050219">
    <property type="entry name" value="DnaG_primase"/>
</dbReference>
<dbReference type="InterPro" id="IPR036977">
    <property type="entry name" value="DNA_primase_Znf_CHC2"/>
</dbReference>
<evidence type="ECO:0000259" key="5">
    <source>
        <dbReference type="SMART" id="SM00400"/>
    </source>
</evidence>
<dbReference type="SUPFAM" id="SSF56731">
    <property type="entry name" value="DNA primase core"/>
    <property type="match status" value="1"/>
</dbReference>
<dbReference type="OrthoDB" id="288091at2"/>
<dbReference type="PANTHER" id="PTHR30313">
    <property type="entry name" value="DNA PRIMASE"/>
    <property type="match status" value="1"/>
</dbReference>
<dbReference type="SMART" id="SM00400">
    <property type="entry name" value="ZnF_CHCC"/>
    <property type="match status" value="1"/>
</dbReference>
<dbReference type="PANTHER" id="PTHR30313:SF2">
    <property type="entry name" value="DNA PRIMASE"/>
    <property type="match status" value="1"/>
</dbReference>
<keyword evidence="1" id="KW-0479">Metal-binding</keyword>
<evidence type="ECO:0000313" key="6">
    <source>
        <dbReference type="EMBL" id="QDV32370.1"/>
    </source>
</evidence>
<gene>
    <name evidence="6" type="primary">dnaG_1</name>
    <name evidence="6" type="ORF">ElP_01980</name>
</gene>
<feature type="region of interest" description="Disordered" evidence="4">
    <location>
        <begin position="108"/>
        <end position="148"/>
    </location>
</feature>
<dbReference type="KEGG" id="tpla:ElP_01980"/>
<organism evidence="6 7">
    <name type="scientific">Tautonia plasticadhaerens</name>
    <dbReference type="NCBI Taxonomy" id="2527974"/>
    <lineage>
        <taxon>Bacteria</taxon>
        <taxon>Pseudomonadati</taxon>
        <taxon>Planctomycetota</taxon>
        <taxon>Planctomycetia</taxon>
        <taxon>Isosphaerales</taxon>
        <taxon>Isosphaeraceae</taxon>
        <taxon>Tautonia</taxon>
    </lineage>
</organism>
<dbReference type="AlphaFoldDB" id="A0A518GUV3"/>
<protein>
    <submittedName>
        <fullName evidence="6">DNA primase</fullName>
        <ecNumber evidence="6">2.7.7.-</ecNumber>
    </submittedName>
</protein>
<dbReference type="CDD" id="cd00188">
    <property type="entry name" value="TOPRIM"/>
    <property type="match status" value="1"/>
</dbReference>
<feature type="domain" description="Zinc finger CHC2-type" evidence="5">
    <location>
        <begin position="52"/>
        <end position="106"/>
    </location>
</feature>
<dbReference type="GO" id="GO:0006269">
    <property type="term" value="P:DNA replication, synthesis of primer"/>
    <property type="evidence" value="ECO:0007669"/>
    <property type="project" value="TreeGrafter"/>
</dbReference>
<dbReference type="GO" id="GO:0003677">
    <property type="term" value="F:DNA binding"/>
    <property type="evidence" value="ECO:0007669"/>
    <property type="project" value="InterPro"/>
</dbReference>
<keyword evidence="6" id="KW-0808">Transferase</keyword>
<evidence type="ECO:0000256" key="3">
    <source>
        <dbReference type="ARBA" id="ARBA00022833"/>
    </source>
</evidence>
<dbReference type="GO" id="GO:0005737">
    <property type="term" value="C:cytoplasm"/>
    <property type="evidence" value="ECO:0007669"/>
    <property type="project" value="TreeGrafter"/>
</dbReference>